<feature type="signal peptide" evidence="1">
    <location>
        <begin position="1"/>
        <end position="17"/>
    </location>
</feature>
<accession>A0A6H0ZIB4</accession>
<sequence length="140" mass="15154">MKLIRVAAATAILAALAGCVTSEQIDAGANTFKGQHYQTAFKRLGFPDQERKIAGHTVYSWLNQNSGSYTVPTYNTATTYVGGQAIYTQVQGSRTESYDYHCKLDLVVDSKGIVIETKVDGNIGGCERYAALAPKKVKTP</sequence>
<evidence type="ECO:0000256" key="1">
    <source>
        <dbReference type="SAM" id="SignalP"/>
    </source>
</evidence>
<feature type="chain" id="PRO_5028944142" description="Lipoprotein" evidence="1">
    <location>
        <begin position="18"/>
        <end position="140"/>
    </location>
</feature>
<protein>
    <recommendedName>
        <fullName evidence="4">Lipoprotein</fullName>
    </recommendedName>
</protein>
<evidence type="ECO:0008006" key="4">
    <source>
        <dbReference type="Google" id="ProtNLM"/>
    </source>
</evidence>
<organism evidence="2 3">
    <name type="scientific">Agrobacterium pusense</name>
    <dbReference type="NCBI Taxonomy" id="648995"/>
    <lineage>
        <taxon>Bacteria</taxon>
        <taxon>Pseudomonadati</taxon>
        <taxon>Pseudomonadota</taxon>
        <taxon>Alphaproteobacteria</taxon>
        <taxon>Hyphomicrobiales</taxon>
        <taxon>Rhizobiaceae</taxon>
        <taxon>Rhizobium/Agrobacterium group</taxon>
        <taxon>Agrobacterium</taxon>
    </lineage>
</organism>
<dbReference type="PROSITE" id="PS51257">
    <property type="entry name" value="PROKAR_LIPOPROTEIN"/>
    <property type="match status" value="1"/>
</dbReference>
<name>A0A6H0ZIB4_9HYPH</name>
<reference evidence="2 3" key="1">
    <citation type="submission" date="2020-04" db="EMBL/GenBank/DDBJ databases">
        <title>FDA dAtabase for Regulatory Grade micrObial Sequences (FDA-ARGOS): Supporting development and validation of Infectious Disease Dx tests.</title>
        <authorList>
            <person name="Sciortino C."/>
            <person name="Tallon L."/>
            <person name="Sadzewicz L."/>
            <person name="Vavikolanu K."/>
            <person name="Mehta A."/>
            <person name="Aluvathingal J."/>
            <person name="Nadendla S."/>
            <person name="Nandy P."/>
            <person name="Geyer C."/>
            <person name="Yan Y."/>
            <person name="Sichtig H."/>
        </authorList>
    </citation>
    <scope>NUCLEOTIDE SEQUENCE [LARGE SCALE GENOMIC DNA]</scope>
    <source>
        <strain evidence="2 3">FDAARGOS_633</strain>
    </source>
</reference>
<proteinExistence type="predicted"/>
<evidence type="ECO:0000313" key="3">
    <source>
        <dbReference type="Proteomes" id="UP000500870"/>
    </source>
</evidence>
<evidence type="ECO:0000313" key="2">
    <source>
        <dbReference type="EMBL" id="QIX20582.1"/>
    </source>
</evidence>
<keyword evidence="1" id="KW-0732">Signal</keyword>
<dbReference type="EMBL" id="CP050898">
    <property type="protein sequence ID" value="QIX20582.1"/>
    <property type="molecule type" value="Genomic_DNA"/>
</dbReference>
<dbReference type="RefSeq" id="WP_136882655.1">
    <property type="nucleotide sequence ID" value="NZ_CP050898.1"/>
</dbReference>
<dbReference type="Proteomes" id="UP000500870">
    <property type="component" value="Chromosome 1"/>
</dbReference>
<dbReference type="AlphaFoldDB" id="A0A6H0ZIB4"/>
<gene>
    <name evidence="2" type="ORF">FOB41_05230</name>
</gene>